<organism evidence="1 2">
    <name type="scientific">Vitreoscilla massiliensis</name>
    <dbReference type="NCBI Taxonomy" id="1689272"/>
    <lineage>
        <taxon>Bacteria</taxon>
        <taxon>Pseudomonadati</taxon>
        <taxon>Pseudomonadota</taxon>
        <taxon>Betaproteobacteria</taxon>
        <taxon>Neisseriales</taxon>
        <taxon>Neisseriaceae</taxon>
        <taxon>Vitreoscilla</taxon>
    </lineage>
</organism>
<keyword evidence="2" id="KW-1185">Reference proteome</keyword>
<dbReference type="EMBL" id="CP091511">
    <property type="protein sequence ID" value="UOO88849.1"/>
    <property type="molecule type" value="Genomic_DNA"/>
</dbReference>
<name>A0ABY4E0R3_9NEIS</name>
<dbReference type="RefSeq" id="WP_058357466.1">
    <property type="nucleotide sequence ID" value="NZ_CABKVG010000010.1"/>
</dbReference>
<proteinExistence type="predicted"/>
<accession>A0ABY4E0R3</accession>
<gene>
    <name evidence="1" type="ORF">LVJ82_15535</name>
</gene>
<dbReference type="Proteomes" id="UP000832011">
    <property type="component" value="Chromosome"/>
</dbReference>
<reference evidence="1 2" key="1">
    <citation type="journal article" date="2022" name="Res Sq">
        <title>Evolution of multicellular longitudinally dividing oral cavity symbionts (Neisseriaceae).</title>
        <authorList>
            <person name="Nyongesa S."/>
            <person name="Weber P."/>
            <person name="Bernet E."/>
            <person name="Pullido F."/>
            <person name="Nieckarz M."/>
            <person name="Delaby M."/>
            <person name="Nieves C."/>
            <person name="Viehboeck T."/>
            <person name="Krause N."/>
            <person name="Rivera-Millot A."/>
            <person name="Nakamura A."/>
            <person name="Vischer N."/>
            <person name="VanNieuwenhze M."/>
            <person name="Brun Y."/>
            <person name="Cava F."/>
            <person name="Bulgheresi S."/>
            <person name="Veyrier F."/>
        </authorList>
    </citation>
    <scope>NUCLEOTIDE SEQUENCE [LARGE SCALE GENOMIC DNA]</scope>
    <source>
        <strain evidence="1 2">SN4</strain>
    </source>
</reference>
<protein>
    <recommendedName>
        <fullName evidence="3">Lipoprotein</fullName>
    </recommendedName>
</protein>
<evidence type="ECO:0000313" key="2">
    <source>
        <dbReference type="Proteomes" id="UP000832011"/>
    </source>
</evidence>
<evidence type="ECO:0000313" key="1">
    <source>
        <dbReference type="EMBL" id="UOO88849.1"/>
    </source>
</evidence>
<dbReference type="PROSITE" id="PS51257">
    <property type="entry name" value="PROKAR_LIPOPROTEIN"/>
    <property type="match status" value="1"/>
</dbReference>
<sequence>MNKFSALLLCGLLAACGGGVDSDKAATESNESKPDMSQRETVFLSADTIFDESLDNPFAVTEKFKGKTIKTTFLLNGIDQLPSGKPRLSGKYTGTKAAGIQSGNFPSMFTIMDSSDGIAQLKTDNFVDVFCTDIDNSDVSSRYVIVFKGCKLAE</sequence>
<evidence type="ECO:0008006" key="3">
    <source>
        <dbReference type="Google" id="ProtNLM"/>
    </source>
</evidence>